<dbReference type="Gene3D" id="3.10.310.10">
    <property type="entry name" value="Diaminopimelate Epimerase, Chain A, domain 1"/>
    <property type="match status" value="2"/>
</dbReference>
<evidence type="ECO:0000256" key="2">
    <source>
        <dbReference type="ARBA" id="ARBA00023235"/>
    </source>
</evidence>
<dbReference type="GO" id="GO:0016853">
    <property type="term" value="F:isomerase activity"/>
    <property type="evidence" value="ECO:0007669"/>
    <property type="project" value="UniProtKB-KW"/>
</dbReference>
<evidence type="ECO:0000256" key="3">
    <source>
        <dbReference type="PIRSR" id="PIRSR016184-1"/>
    </source>
</evidence>
<evidence type="ECO:0000313" key="4">
    <source>
        <dbReference type="EMBL" id="CAA9298241.1"/>
    </source>
</evidence>
<dbReference type="AlphaFoldDB" id="A0A6J4K7B2"/>
<sequence>MPQSIIQVDAFADRPFTGNPAAVCILAAPREEGWMRDVAAEMNLSETAFLHPEEDGWRLRWFTPAVEVDLCGHATLATAHVLWEGGHLAADAQARFHTRSGLLTARRAGEWIELDFPAKPLLDAPPPGGVAEALGVVPVQVGRSHFDVLVEAASEDEVRALQPDMGRLMAVEARGVIVTARADEGAEYDFVSRFFAPRVGVNEDPVTGSAHCVLAPYWAAKLGRHELVGFQASRRGGTVRVRSAGDRVHLGGRAVTVLRGELAE</sequence>
<evidence type="ECO:0000256" key="1">
    <source>
        <dbReference type="ARBA" id="ARBA00008270"/>
    </source>
</evidence>
<dbReference type="PANTHER" id="PTHR13774">
    <property type="entry name" value="PHENAZINE BIOSYNTHESIS PROTEIN"/>
    <property type="match status" value="1"/>
</dbReference>
<dbReference type="SUPFAM" id="SSF54506">
    <property type="entry name" value="Diaminopimelate epimerase-like"/>
    <property type="match status" value="1"/>
</dbReference>
<protein>
    <submittedName>
        <fullName evidence="4">Phenazine biosynthesis protein PhzF like</fullName>
    </submittedName>
</protein>
<reference evidence="4" key="1">
    <citation type="submission" date="2020-02" db="EMBL/GenBank/DDBJ databases">
        <authorList>
            <person name="Meier V. D."/>
        </authorList>
    </citation>
    <scope>NUCLEOTIDE SEQUENCE</scope>
    <source>
        <strain evidence="4">AVDCRST_MAG68</strain>
    </source>
</reference>
<accession>A0A6J4K7B2</accession>
<proteinExistence type="inferred from homology"/>
<dbReference type="PIRSF" id="PIRSF016184">
    <property type="entry name" value="PhzC_PhzF"/>
    <property type="match status" value="1"/>
</dbReference>
<gene>
    <name evidence="4" type="ORF">AVDCRST_MAG68-192</name>
</gene>
<feature type="active site" evidence="3">
    <location>
        <position position="46"/>
    </location>
</feature>
<dbReference type="PANTHER" id="PTHR13774:SF17">
    <property type="entry name" value="PHENAZINE BIOSYNTHESIS-LIKE DOMAIN-CONTAINING PROTEIN"/>
    <property type="match status" value="1"/>
</dbReference>
<organism evidence="4">
    <name type="scientific">uncultured Gemmatimonadota bacterium</name>
    <dbReference type="NCBI Taxonomy" id="203437"/>
    <lineage>
        <taxon>Bacteria</taxon>
        <taxon>Pseudomonadati</taxon>
        <taxon>Gemmatimonadota</taxon>
        <taxon>environmental samples</taxon>
    </lineage>
</organism>
<dbReference type="Pfam" id="PF02567">
    <property type="entry name" value="PhzC-PhzF"/>
    <property type="match status" value="1"/>
</dbReference>
<dbReference type="InterPro" id="IPR003719">
    <property type="entry name" value="Phenazine_PhzF-like"/>
</dbReference>
<keyword evidence="2" id="KW-0413">Isomerase</keyword>
<comment type="similarity">
    <text evidence="1">Belongs to the PhzF family.</text>
</comment>
<dbReference type="EMBL" id="CADCTW010000015">
    <property type="protein sequence ID" value="CAA9298241.1"/>
    <property type="molecule type" value="Genomic_DNA"/>
</dbReference>
<dbReference type="GO" id="GO:0005737">
    <property type="term" value="C:cytoplasm"/>
    <property type="evidence" value="ECO:0007669"/>
    <property type="project" value="TreeGrafter"/>
</dbReference>
<name>A0A6J4K7B2_9BACT</name>
<dbReference type="NCBIfam" id="TIGR00654">
    <property type="entry name" value="PhzF_family"/>
    <property type="match status" value="1"/>
</dbReference>